<keyword evidence="1" id="KW-0732">Signal</keyword>
<evidence type="ECO:0000313" key="3">
    <source>
        <dbReference type="Proteomes" id="UP000714380"/>
    </source>
</evidence>
<dbReference type="SUPFAM" id="SSF53850">
    <property type="entry name" value="Periplasmic binding protein-like II"/>
    <property type="match status" value="1"/>
</dbReference>
<dbReference type="EMBL" id="JAEDAH010000088">
    <property type="protein sequence ID" value="MCA6064589.1"/>
    <property type="molecule type" value="Genomic_DNA"/>
</dbReference>
<dbReference type="RefSeq" id="WP_225675710.1">
    <property type="nucleotide sequence ID" value="NZ_JAEDAH010000088.1"/>
</dbReference>
<name>A0ABS7ZSE5_9GAMM</name>
<feature type="signal peptide" evidence="1">
    <location>
        <begin position="1"/>
        <end position="39"/>
    </location>
</feature>
<evidence type="ECO:0000256" key="1">
    <source>
        <dbReference type="SAM" id="SignalP"/>
    </source>
</evidence>
<evidence type="ECO:0000313" key="2">
    <source>
        <dbReference type="EMBL" id="MCA6064589.1"/>
    </source>
</evidence>
<keyword evidence="3" id="KW-1185">Reference proteome</keyword>
<sequence length="301" mass="34107">MFCLTPIFSARRRIRLRLRLLSALLLPTALLCSAFSASAADVVMWNRNFDTAPVDAILALALRKTRDLYPATGVARTEPMEFDQAIQALRDNDGRMDIISAAASATLERDFLTVRFPVLGGLLGKRVCLIRRGDEARFRDVQTAFDFREKNLRICQGEHWPDTSVLIRNGLPVATSEEYRQLFSMLQNKECDCFLRGAQEILPEYEAHQQQVMIEPQLLFTYTQPGYFYVNKNNPQLAGRVELGLLRAMDDGSYQKLFTSLTQSWLDELQLSGRTVIPLNNPGLSPASRSLQSLSPLWYQP</sequence>
<accession>A0ABS7ZSE5</accession>
<feature type="chain" id="PRO_5046504817" evidence="1">
    <location>
        <begin position="40"/>
        <end position="301"/>
    </location>
</feature>
<reference evidence="2 3" key="1">
    <citation type="submission" date="2020-12" db="EMBL/GenBank/DDBJ databases">
        <title>Novel Thalassolituus-related marine hydrocarbonoclastic bacteria mediated algae-derived hydrocarbons mineralization in twilight zone of the northern South China Sea.</title>
        <authorList>
            <person name="Dong C."/>
        </authorList>
    </citation>
    <scope>NUCLEOTIDE SEQUENCE [LARGE SCALE GENOMIC DNA]</scope>
    <source>
        <strain evidence="2 3">IMCC1826</strain>
    </source>
</reference>
<dbReference type="Gene3D" id="3.40.190.10">
    <property type="entry name" value="Periplasmic binding protein-like II"/>
    <property type="match status" value="2"/>
</dbReference>
<comment type="caution">
    <text evidence="2">The sequence shown here is derived from an EMBL/GenBank/DDBJ whole genome shotgun (WGS) entry which is preliminary data.</text>
</comment>
<protein>
    <submittedName>
        <fullName evidence="2">Transporter substrate-binding domain-containing protein</fullName>
    </submittedName>
</protein>
<organism evidence="2 3">
    <name type="scientific">Thalassolituus marinus</name>
    <dbReference type="NCBI Taxonomy" id="671053"/>
    <lineage>
        <taxon>Bacteria</taxon>
        <taxon>Pseudomonadati</taxon>
        <taxon>Pseudomonadota</taxon>
        <taxon>Gammaproteobacteria</taxon>
        <taxon>Oceanospirillales</taxon>
        <taxon>Oceanospirillaceae</taxon>
        <taxon>Thalassolituus</taxon>
    </lineage>
</organism>
<dbReference type="Proteomes" id="UP000714380">
    <property type="component" value="Unassembled WGS sequence"/>
</dbReference>
<gene>
    <name evidence="2" type="ORF">I9W95_13325</name>
</gene>
<proteinExistence type="predicted"/>